<dbReference type="InterPro" id="IPR016024">
    <property type="entry name" value="ARM-type_fold"/>
</dbReference>
<evidence type="ECO:0000256" key="11">
    <source>
        <dbReference type="SAM" id="MobiDB-lite"/>
    </source>
</evidence>
<dbReference type="GO" id="GO:0005737">
    <property type="term" value="C:cytoplasm"/>
    <property type="evidence" value="ECO:0007669"/>
    <property type="project" value="UniProtKB-SubCell"/>
</dbReference>
<dbReference type="GO" id="GO:0005643">
    <property type="term" value="C:nuclear pore"/>
    <property type="evidence" value="ECO:0007669"/>
    <property type="project" value="TreeGrafter"/>
</dbReference>
<name>A0A813LRM0_POLGL</name>
<comment type="similarity">
    <text evidence="10">Belongs to the exportin family.</text>
</comment>
<reference evidence="14" key="1">
    <citation type="submission" date="2021-02" db="EMBL/GenBank/DDBJ databases">
        <authorList>
            <person name="Dougan E. K."/>
            <person name="Rhodes N."/>
            <person name="Thang M."/>
            <person name="Chan C."/>
        </authorList>
    </citation>
    <scope>NUCLEOTIDE SEQUENCE</scope>
</reference>
<proteinExistence type="inferred from homology"/>
<evidence type="ECO:0000313" key="14">
    <source>
        <dbReference type="EMBL" id="CAE8735689.1"/>
    </source>
</evidence>
<dbReference type="EMBL" id="CAJNNW010036576">
    <property type="protein sequence ID" value="CAE8735689.1"/>
    <property type="molecule type" value="Genomic_DNA"/>
</dbReference>
<feature type="domain" description="Exportin-1/Importin-beta-like" evidence="12">
    <location>
        <begin position="481"/>
        <end position="588"/>
    </location>
</feature>
<gene>
    <name evidence="14" type="ORF">PGLA2088_LOCUS47965</name>
</gene>
<dbReference type="GO" id="GO:0000049">
    <property type="term" value="F:tRNA binding"/>
    <property type="evidence" value="ECO:0007669"/>
    <property type="project" value="UniProtKB-UniRule"/>
</dbReference>
<dbReference type="GO" id="GO:0071528">
    <property type="term" value="P:tRNA re-export from nucleus"/>
    <property type="evidence" value="ECO:0007669"/>
    <property type="project" value="UniProtKB-UniRule"/>
</dbReference>
<evidence type="ECO:0000256" key="9">
    <source>
        <dbReference type="ARBA" id="ARBA00032199"/>
    </source>
</evidence>
<dbReference type="SUPFAM" id="SSF48371">
    <property type="entry name" value="ARM repeat"/>
    <property type="match status" value="1"/>
</dbReference>
<evidence type="ECO:0000256" key="6">
    <source>
        <dbReference type="ARBA" id="ARBA00022884"/>
    </source>
</evidence>
<comment type="subcellular location">
    <subcellularLocation>
        <location evidence="1 10">Cytoplasm</location>
    </subcellularLocation>
    <subcellularLocation>
        <location evidence="10">Nucleus</location>
    </subcellularLocation>
    <text evidence="10">Shuttles between the nucleus and the cytoplasm.</text>
</comment>
<evidence type="ECO:0000256" key="8">
    <source>
        <dbReference type="ARBA" id="ARBA00029784"/>
    </source>
</evidence>
<feature type="compositionally biased region" description="Acidic residues" evidence="11">
    <location>
        <begin position="83"/>
        <end position="96"/>
    </location>
</feature>
<dbReference type="Pfam" id="PF19282">
    <property type="entry name" value="Exportin-T"/>
    <property type="match status" value="1"/>
</dbReference>
<feature type="region of interest" description="Disordered" evidence="11">
    <location>
        <begin position="77"/>
        <end position="105"/>
    </location>
</feature>
<evidence type="ECO:0000259" key="13">
    <source>
        <dbReference type="Pfam" id="PF19282"/>
    </source>
</evidence>
<protein>
    <recommendedName>
        <fullName evidence="2 10">Exportin-T</fullName>
    </recommendedName>
    <alternativeName>
        <fullName evidence="8 10">Exportin(tRNA)</fullName>
    </alternativeName>
    <alternativeName>
        <fullName evidence="9 10">tRNA exportin</fullName>
    </alternativeName>
</protein>
<keyword evidence="7 10" id="KW-0539">Nucleus</keyword>
<evidence type="ECO:0000256" key="1">
    <source>
        <dbReference type="ARBA" id="ARBA00004496"/>
    </source>
</evidence>
<evidence type="ECO:0000256" key="7">
    <source>
        <dbReference type="ARBA" id="ARBA00023242"/>
    </source>
</evidence>
<dbReference type="GO" id="GO:0016363">
    <property type="term" value="C:nuclear matrix"/>
    <property type="evidence" value="ECO:0007669"/>
    <property type="project" value="TreeGrafter"/>
</dbReference>
<dbReference type="PANTHER" id="PTHR15952:SF11">
    <property type="entry name" value="EXPORTIN-T"/>
    <property type="match status" value="1"/>
</dbReference>
<evidence type="ECO:0000256" key="10">
    <source>
        <dbReference type="RuleBase" id="RU366037"/>
    </source>
</evidence>
<keyword evidence="5 10" id="KW-0820">tRNA-binding</keyword>
<organism evidence="14 15">
    <name type="scientific">Polarella glacialis</name>
    <name type="common">Dinoflagellate</name>
    <dbReference type="NCBI Taxonomy" id="89957"/>
    <lineage>
        <taxon>Eukaryota</taxon>
        <taxon>Sar</taxon>
        <taxon>Alveolata</taxon>
        <taxon>Dinophyceae</taxon>
        <taxon>Suessiales</taxon>
        <taxon>Suessiaceae</taxon>
        <taxon>Polarella</taxon>
    </lineage>
</organism>
<evidence type="ECO:0000256" key="5">
    <source>
        <dbReference type="ARBA" id="ARBA00022555"/>
    </source>
</evidence>
<dbReference type="InterPro" id="IPR040017">
    <property type="entry name" value="XPOT"/>
</dbReference>
<dbReference type="PANTHER" id="PTHR15952">
    <property type="entry name" value="EXPORTIN-T/LOS1"/>
    <property type="match status" value="1"/>
</dbReference>
<dbReference type="GO" id="GO:0031267">
    <property type="term" value="F:small GTPase binding"/>
    <property type="evidence" value="ECO:0007669"/>
    <property type="project" value="InterPro"/>
</dbReference>
<evidence type="ECO:0000256" key="3">
    <source>
        <dbReference type="ARBA" id="ARBA00022448"/>
    </source>
</evidence>
<evidence type="ECO:0000259" key="12">
    <source>
        <dbReference type="Pfam" id="PF08389"/>
    </source>
</evidence>
<evidence type="ECO:0000313" key="15">
    <source>
        <dbReference type="Proteomes" id="UP000626109"/>
    </source>
</evidence>
<evidence type="ECO:0000256" key="4">
    <source>
        <dbReference type="ARBA" id="ARBA00022490"/>
    </source>
</evidence>
<dbReference type="InterPro" id="IPR011989">
    <property type="entry name" value="ARM-like"/>
</dbReference>
<keyword evidence="4 10" id="KW-0963">Cytoplasm</keyword>
<comment type="caution">
    <text evidence="14">The sequence shown here is derived from an EMBL/GenBank/DDBJ whole genome shotgun (WGS) entry which is preliminary data.</text>
</comment>
<feature type="region of interest" description="Disordered" evidence="11">
    <location>
        <begin position="264"/>
        <end position="315"/>
    </location>
</feature>
<evidence type="ECO:0000256" key="2">
    <source>
        <dbReference type="ARBA" id="ARBA00018928"/>
    </source>
</evidence>
<comment type="function">
    <text evidence="10">tRNA nucleus export receptor which facilitates tRNA translocation across the nuclear pore complex.</text>
</comment>
<keyword evidence="3 10" id="KW-0813">Transport</keyword>
<dbReference type="Pfam" id="PF08389">
    <property type="entry name" value="Xpo1"/>
    <property type="match status" value="1"/>
</dbReference>
<accession>A0A813LRM0</accession>
<dbReference type="InterPro" id="IPR045546">
    <property type="entry name" value="Exportin-T_C"/>
</dbReference>
<dbReference type="Proteomes" id="UP000626109">
    <property type="component" value="Unassembled WGS sequence"/>
</dbReference>
<dbReference type="Gene3D" id="1.25.10.10">
    <property type="entry name" value="Leucine-rich Repeat Variant"/>
    <property type="match status" value="1"/>
</dbReference>
<keyword evidence="6 10" id="KW-0694">RNA-binding</keyword>
<dbReference type="InterPro" id="IPR013598">
    <property type="entry name" value="Exportin-1/Importin-b-like"/>
</dbReference>
<sequence>MTPEFVIEPFSIWVWTGGPVKDGNAQYQLVPLPTYSGGTKYTLHVGPPELIDCPAFAKDEDFDDFENMGWEAINEEASLTPAPEEEGLEPQVDEETTPGVPNTPVDPYSYAAASTITMKIDQVLPGTRRLDALPSWLARVSDRRYRMIHAQAFGLPRPSESTIKISFARLKGAGLNGNGDHVRYLLQQMSSPPITLQQSQGLREVTASLFGPLDMEVHEFLTTMGKPLHNVETVLAFVLDQWRARGALSEELEACDQQYDTLTRKGNSRTELGKGASKGGVKRKAPAEERNSGKGGRASKGKQASPRGSCARAPVNSSQNIGVRCLNFFFTAGRVQAGHGMVACLTRGTHSTDVRLALLLGPVLAERLPGGEVLVPSGSACPDLRSLSPDARAELRGKLPEPRPGFKRFRVGGGTWELARTPVLGIVDQLALQCQMDQTGSEVMVNETDQQQGAIGEQGWTAEVRLSHELANWVEALRKSMLAAVLATFDQEVISDEVPRGPEERQRSQQIKHAMRENDIVQLAECWYTILTSFRQSAPQLVVDCLKAVTTYVVWIEILVVANDKFLSAICGLISEAGPCASEACECLAAVIGKKMPAGKKVQMLEQLQILRRLEACAHRSATDSQLLIHEAELLNSVGEVALEAYVDLRVQADAESATLAQAAWRFLESLMPFVFFSFSHQEYQIAGSVEPFLTEFFVKVKGFVADPKDLAANGPCHSVGLDQVRPILTQTLPLIIQRIAYPEWFQHHDPNFEDDERHIAFLEFRRSLTKIFKRIFLVDDQLGFQFVQASVAQLTQRLASVRPMEVDAVLYLYKEAGEIVKDVTQHLQAQGPLAGCFVQLVDCESLVKADHWAVQMGLMEIYVKYGRIFALHAELFARYGQRVLEAFVGSSGLFLLRLKAQVTRACFMFGRFVKLAKKQINPLTVQIHSALQDLLVVQYIPSALLPVQADGSLTKVVIKGSLKVEDQACLYEALASLVAGAPPEEMQAPLQLLLQGPAGNLNDMLSGSSSSRAASDMPGFAGWAGRSIEAIATVSKAFTVQHACTALAWEEVMAVVARILEKFSSQLNREVGLWRAALFLCRRMVEVLGEQFLTTLDILLPFLYATNDQTDLAELSIFAHHVVCQYQRATQPLLQKWLHLIFLRPYVVWQQLPEGSEQLKREKLELGCALLQLLKEAAQRCPAALLEPMLLGAGTGARHGQEMTNFLLLGLQDPQELRSLLLAATTWGALFEGMATDPQCLAQLGALPLAQLLQRLLWSTVRMDYSDVVSQKVLAEASSILRTLTSPRVHSQGILQQTMEA</sequence>
<feature type="domain" description="Exportin-T C-terminal" evidence="13">
    <location>
        <begin position="661"/>
        <end position="1157"/>
    </location>
</feature>